<name>A0A1H9Y016_9FIRM</name>
<proteinExistence type="predicted"/>
<sequence>MSYQLNIEMFGKIKKAKVEVSPLTFFVGDNNSGKSYLLTLLWGLQTQNLVWVLTRNIEKIDKKHYQDVYHRIKKFITETKKMGAEISFDAKEFEALINQLLMENRNMFVRKLFNSESMSIGKLSIEIIKQNKIILRMHEVEHETSCLVDYKGSSAGVRAQGNEPFVNVLLAFIVQRILNGGLNFLYRNIYFPASRTGFFLAKDSINQTGREKTFTLQLDDEEEKIEPFTMPILNFINRLDADNIDRKGKRYEEICDFIENEVVHGKVVRGDDTQNKVEYIPSSQDIALPMRTSSAIVTELVPLLIILKSSRQIKQLCYEEPEMCLHPELQLQMARILIQLANLKTNVIATTHSDIILQHVNNMCRLAEFKKPDELMERYGLTKKDCIRFKDVSVYQFTNEGEYSSVKKLEPDEDGFHIPTFTNALLNILEQTTDIQEYEEQED</sequence>
<dbReference type="STRING" id="29364.SAMN04487772_10125"/>
<gene>
    <name evidence="2" type="ORF">SAMN04487772_10125</name>
</gene>
<dbReference type="EMBL" id="FOHN01000001">
    <property type="protein sequence ID" value="SES62062.1"/>
    <property type="molecule type" value="Genomic_DNA"/>
</dbReference>
<dbReference type="OrthoDB" id="1093370at2"/>
<dbReference type="PANTHER" id="PTHR43581">
    <property type="entry name" value="ATP/GTP PHOSPHATASE"/>
    <property type="match status" value="1"/>
</dbReference>
<feature type="domain" description="Endonuclease GajA/Old nuclease/RecF-like AAA" evidence="1">
    <location>
        <begin position="4"/>
        <end position="356"/>
    </location>
</feature>
<dbReference type="Gene3D" id="3.40.50.300">
    <property type="entry name" value="P-loop containing nucleotide triphosphate hydrolases"/>
    <property type="match status" value="1"/>
</dbReference>
<dbReference type="InterPro" id="IPR051396">
    <property type="entry name" value="Bact_Antivir_Def_Nuclease"/>
</dbReference>
<accession>A0A1H9Y016</accession>
<dbReference type="InterPro" id="IPR041685">
    <property type="entry name" value="AAA_GajA/Old/RecF-like"/>
</dbReference>
<evidence type="ECO:0000313" key="3">
    <source>
        <dbReference type="Proteomes" id="UP000199800"/>
    </source>
</evidence>
<protein>
    <submittedName>
        <fullName evidence="2">AAA domain</fullName>
    </submittedName>
</protein>
<dbReference type="InterPro" id="IPR027417">
    <property type="entry name" value="P-loop_NTPase"/>
</dbReference>
<evidence type="ECO:0000259" key="1">
    <source>
        <dbReference type="Pfam" id="PF13175"/>
    </source>
</evidence>
<dbReference type="RefSeq" id="WP_092474687.1">
    <property type="nucleotide sequence ID" value="NZ_FOHN01000001.1"/>
</dbReference>
<keyword evidence="3" id="KW-1185">Reference proteome</keyword>
<reference evidence="2 3" key="1">
    <citation type="submission" date="2016-10" db="EMBL/GenBank/DDBJ databases">
        <authorList>
            <person name="de Groot N.N."/>
        </authorList>
    </citation>
    <scope>NUCLEOTIDE SEQUENCE [LARGE SCALE GENOMIC DNA]</scope>
    <source>
        <strain evidence="2 3">DSM 1801</strain>
    </source>
</reference>
<evidence type="ECO:0000313" key="2">
    <source>
        <dbReference type="EMBL" id="SES62062.1"/>
    </source>
</evidence>
<dbReference type="SUPFAM" id="SSF52540">
    <property type="entry name" value="P-loop containing nucleoside triphosphate hydrolases"/>
    <property type="match status" value="1"/>
</dbReference>
<dbReference type="Pfam" id="PF13175">
    <property type="entry name" value="AAA_15"/>
    <property type="match status" value="1"/>
</dbReference>
<organism evidence="2 3">
    <name type="scientific">[Clostridium] polysaccharolyticum</name>
    <dbReference type="NCBI Taxonomy" id="29364"/>
    <lineage>
        <taxon>Bacteria</taxon>
        <taxon>Bacillati</taxon>
        <taxon>Bacillota</taxon>
        <taxon>Clostridia</taxon>
        <taxon>Lachnospirales</taxon>
        <taxon>Lachnospiraceae</taxon>
    </lineage>
</organism>
<dbReference type="PANTHER" id="PTHR43581:SF4">
    <property type="entry name" value="ATP_GTP PHOSPHATASE"/>
    <property type="match status" value="1"/>
</dbReference>
<dbReference type="AlphaFoldDB" id="A0A1H9Y016"/>
<dbReference type="Proteomes" id="UP000199800">
    <property type="component" value="Unassembled WGS sequence"/>
</dbReference>